<dbReference type="InterPro" id="IPR011990">
    <property type="entry name" value="TPR-like_helical_dom_sf"/>
</dbReference>
<evidence type="ECO:0000313" key="9">
    <source>
        <dbReference type="EMBL" id="ALW87176.1"/>
    </source>
</evidence>
<feature type="signal peptide" evidence="6">
    <location>
        <begin position="1"/>
        <end position="23"/>
    </location>
</feature>
<dbReference type="AlphaFoldDB" id="A0A0U4C9Y3"/>
<evidence type="ECO:0000256" key="6">
    <source>
        <dbReference type="SAM" id="SignalP"/>
    </source>
</evidence>
<evidence type="ECO:0000256" key="4">
    <source>
        <dbReference type="ARBA" id="ARBA00023136"/>
    </source>
</evidence>
<evidence type="ECO:0000256" key="1">
    <source>
        <dbReference type="ARBA" id="ARBA00004442"/>
    </source>
</evidence>
<protein>
    <submittedName>
        <fullName evidence="9">Carbohydrate-binding protein SusD</fullName>
    </submittedName>
</protein>
<dbReference type="PROSITE" id="PS51257">
    <property type="entry name" value="PROKAR_LIPOPROTEIN"/>
    <property type="match status" value="1"/>
</dbReference>
<evidence type="ECO:0000256" key="2">
    <source>
        <dbReference type="ARBA" id="ARBA00006275"/>
    </source>
</evidence>
<accession>A0A0U4C9Y3</accession>
<feature type="domain" description="RagB/SusD" evidence="7">
    <location>
        <begin position="374"/>
        <end position="598"/>
    </location>
</feature>
<dbReference type="Proteomes" id="UP000059542">
    <property type="component" value="Chromosome"/>
</dbReference>
<keyword evidence="3 6" id="KW-0732">Signal</keyword>
<keyword evidence="5" id="KW-0998">Cell outer membrane</keyword>
<dbReference type="GO" id="GO:0009279">
    <property type="term" value="C:cell outer membrane"/>
    <property type="evidence" value="ECO:0007669"/>
    <property type="project" value="UniProtKB-SubCell"/>
</dbReference>
<sequence>MKRNILRLALGAATLTATLGLSACKDYLDVTPDAYYTPEQLFSTVSGATTAVIGAYDLLSGDRTYGTRLSLYYPYDTDELIGAPGVANSGNRGISRYKALPTNAEVVNPWGDLYQGVERANICIKNIPQMSLYRSGTSADTAALHRLYGEALTLRAQYMYELVRNWGDVPAPLVPTDAAANFQLPSADRNVTLDTLIANLGKASKLVPWRSAAGAPSERITKGAVKALRARLALQRGGYSANARTGVIERPADYLTYYRIAQQECADLMRNRTQHTLNPSFYDLFKSINELRRESSNEIMFEVGMGGSSAVSDSKVGYYDGPRLNASPIYGSSQGTVVAVPTYFYAFDSTDVRRDITLTPYTIGSNNNQAGTTLAAVTTGKFRRDWRTPALPGTGNYLGYNWVLIRFADVLLMFAEAENELNGPTTAAKNALLEVRTRGFGGNATRAAAGLDLTTKAAFFNALVKERLLEFGGEGIRKYDLLRWGMLATKLAETKAELAKMQAGQAPYNIVPQYMYYRVVNGQVQWARSFYRPSPAATPTGTTRVNWRLSVDAAYVNNTKPGGTGLAADFVPNVGKELLPIPQSTIDTDPNVRQNFGY</sequence>
<dbReference type="Pfam" id="PF07980">
    <property type="entry name" value="SusD_RagB"/>
    <property type="match status" value="1"/>
</dbReference>
<dbReference type="Gene3D" id="1.25.40.390">
    <property type="match status" value="1"/>
</dbReference>
<dbReference type="SUPFAM" id="SSF48452">
    <property type="entry name" value="TPR-like"/>
    <property type="match status" value="1"/>
</dbReference>
<dbReference type="Pfam" id="PF14322">
    <property type="entry name" value="SusD-like_3"/>
    <property type="match status" value="1"/>
</dbReference>
<evidence type="ECO:0000313" key="10">
    <source>
        <dbReference type="Proteomes" id="UP000059542"/>
    </source>
</evidence>
<evidence type="ECO:0000256" key="5">
    <source>
        <dbReference type="ARBA" id="ARBA00023237"/>
    </source>
</evidence>
<evidence type="ECO:0000256" key="3">
    <source>
        <dbReference type="ARBA" id="ARBA00022729"/>
    </source>
</evidence>
<gene>
    <name evidence="9" type="ORF">AUC43_01940</name>
</gene>
<comment type="similarity">
    <text evidence="2">Belongs to the SusD family.</text>
</comment>
<dbReference type="OrthoDB" id="9792139at2"/>
<feature type="domain" description="SusD-like N-terminal" evidence="8">
    <location>
        <begin position="26"/>
        <end position="234"/>
    </location>
</feature>
<dbReference type="STRING" id="1411621.AUC43_01940"/>
<name>A0A0U4C9Y3_9BACT</name>
<dbReference type="EMBL" id="CP013909">
    <property type="protein sequence ID" value="ALW87176.1"/>
    <property type="molecule type" value="Genomic_DNA"/>
</dbReference>
<comment type="subcellular location">
    <subcellularLocation>
        <location evidence="1">Cell outer membrane</location>
    </subcellularLocation>
</comment>
<keyword evidence="10" id="KW-1185">Reference proteome</keyword>
<dbReference type="InterPro" id="IPR012944">
    <property type="entry name" value="SusD_RagB_dom"/>
</dbReference>
<evidence type="ECO:0000259" key="7">
    <source>
        <dbReference type="Pfam" id="PF07980"/>
    </source>
</evidence>
<dbReference type="KEGG" id="hyg:AUC43_01940"/>
<reference evidence="9 10" key="1">
    <citation type="submission" date="2015-12" db="EMBL/GenBank/DDBJ databases">
        <authorList>
            <person name="Shamseldin A."/>
            <person name="Moawad H."/>
            <person name="Abd El-Rahim W.M."/>
            <person name="Sadowsky M.J."/>
        </authorList>
    </citation>
    <scope>NUCLEOTIDE SEQUENCE [LARGE SCALE GENOMIC DNA]</scope>
    <source>
        <strain evidence="9 10">DG5B</strain>
    </source>
</reference>
<feature type="chain" id="PRO_5006847648" evidence="6">
    <location>
        <begin position="24"/>
        <end position="598"/>
    </location>
</feature>
<organism evidence="9 10">
    <name type="scientific">Hymenobacter sedentarius</name>
    <dbReference type="NCBI Taxonomy" id="1411621"/>
    <lineage>
        <taxon>Bacteria</taxon>
        <taxon>Pseudomonadati</taxon>
        <taxon>Bacteroidota</taxon>
        <taxon>Cytophagia</taxon>
        <taxon>Cytophagales</taxon>
        <taxon>Hymenobacteraceae</taxon>
        <taxon>Hymenobacter</taxon>
    </lineage>
</organism>
<keyword evidence="4" id="KW-0472">Membrane</keyword>
<dbReference type="InterPro" id="IPR033985">
    <property type="entry name" value="SusD-like_N"/>
</dbReference>
<proteinExistence type="inferred from homology"/>
<evidence type="ECO:0000259" key="8">
    <source>
        <dbReference type="Pfam" id="PF14322"/>
    </source>
</evidence>